<evidence type="ECO:0000256" key="4">
    <source>
        <dbReference type="ARBA" id="ARBA00022833"/>
    </source>
</evidence>
<feature type="non-terminal residue" evidence="9">
    <location>
        <position position="146"/>
    </location>
</feature>
<dbReference type="EMBL" id="SHBO01000032">
    <property type="protein sequence ID" value="RZO06026.1"/>
    <property type="molecule type" value="Genomic_DNA"/>
</dbReference>
<evidence type="ECO:0000256" key="5">
    <source>
        <dbReference type="ARBA" id="ARBA00023049"/>
    </source>
</evidence>
<keyword evidence="7" id="KW-0812">Transmembrane</keyword>
<dbReference type="InterPro" id="IPR051156">
    <property type="entry name" value="Mito/Outer_Membr_Metalloprot"/>
</dbReference>
<evidence type="ECO:0000313" key="10">
    <source>
        <dbReference type="Proteomes" id="UP000318148"/>
    </source>
</evidence>
<dbReference type="CDD" id="cd07324">
    <property type="entry name" value="M48C_Oma1-like"/>
    <property type="match status" value="1"/>
</dbReference>
<evidence type="ECO:0000313" key="9">
    <source>
        <dbReference type="EMBL" id="RZO06026.1"/>
    </source>
</evidence>
<proteinExistence type="inferred from homology"/>
<evidence type="ECO:0000256" key="7">
    <source>
        <dbReference type="SAM" id="Phobius"/>
    </source>
</evidence>
<evidence type="ECO:0000256" key="6">
    <source>
        <dbReference type="RuleBase" id="RU003983"/>
    </source>
</evidence>
<sequence>MVSNQQEIRMGQAWLKMFRSQVKELNDPLIKSYVENLIYNLATFSELNNPKLEIVIVPNETINAFAVPGGVIGLHTGLFDYAETEDQFASVMAHELAHLSQRHFARRIEKSKDNSITGLASLLAGLVLASTLGGDAAMAAITAGQA</sequence>
<feature type="domain" description="Peptidase M48" evidence="8">
    <location>
        <begin position="32"/>
        <end position="137"/>
    </location>
</feature>
<accession>A0A520LL72</accession>
<gene>
    <name evidence="9" type="ORF">EVB02_02880</name>
</gene>
<keyword evidence="7" id="KW-1133">Transmembrane helix</keyword>
<evidence type="ECO:0000259" key="8">
    <source>
        <dbReference type="Pfam" id="PF01435"/>
    </source>
</evidence>
<keyword evidence="3 6" id="KW-0378">Hydrolase</keyword>
<organism evidence="9 10">
    <name type="scientific">SAR92 clade bacterium</name>
    <dbReference type="NCBI Taxonomy" id="2315479"/>
    <lineage>
        <taxon>Bacteria</taxon>
        <taxon>Pseudomonadati</taxon>
        <taxon>Pseudomonadota</taxon>
        <taxon>Gammaproteobacteria</taxon>
        <taxon>Cellvibrionales</taxon>
        <taxon>Porticoccaceae</taxon>
        <taxon>SAR92 clade</taxon>
    </lineage>
</organism>
<keyword evidence="5 6" id="KW-0482">Metalloprotease</keyword>
<reference evidence="9 10" key="1">
    <citation type="submission" date="2019-02" db="EMBL/GenBank/DDBJ databases">
        <title>Prokaryotic population dynamics and viral predation in marine succession experiment using metagenomics: the confinement effect.</title>
        <authorList>
            <person name="Haro-Moreno J.M."/>
            <person name="Rodriguez-Valera F."/>
            <person name="Lopez-Perez M."/>
        </authorList>
    </citation>
    <scope>NUCLEOTIDE SEQUENCE [LARGE SCALE GENOMIC DNA]</scope>
    <source>
        <strain evidence="9">MED-G169</strain>
    </source>
</reference>
<evidence type="ECO:0000256" key="1">
    <source>
        <dbReference type="ARBA" id="ARBA00022670"/>
    </source>
</evidence>
<dbReference type="InterPro" id="IPR001915">
    <property type="entry name" value="Peptidase_M48"/>
</dbReference>
<dbReference type="GO" id="GO:0046872">
    <property type="term" value="F:metal ion binding"/>
    <property type="evidence" value="ECO:0007669"/>
    <property type="project" value="UniProtKB-KW"/>
</dbReference>
<evidence type="ECO:0000256" key="3">
    <source>
        <dbReference type="ARBA" id="ARBA00022801"/>
    </source>
</evidence>
<dbReference type="AlphaFoldDB" id="A0A520LL72"/>
<dbReference type="GO" id="GO:0016020">
    <property type="term" value="C:membrane"/>
    <property type="evidence" value="ECO:0007669"/>
    <property type="project" value="TreeGrafter"/>
</dbReference>
<dbReference type="Gene3D" id="3.30.2010.10">
    <property type="entry name" value="Metalloproteases ('zincins'), catalytic domain"/>
    <property type="match status" value="1"/>
</dbReference>
<keyword evidence="1 6" id="KW-0645">Protease</keyword>
<dbReference type="GO" id="GO:0051603">
    <property type="term" value="P:proteolysis involved in protein catabolic process"/>
    <property type="evidence" value="ECO:0007669"/>
    <property type="project" value="TreeGrafter"/>
</dbReference>
<comment type="cofactor">
    <cofactor evidence="6">
        <name>Zn(2+)</name>
        <dbReference type="ChEBI" id="CHEBI:29105"/>
    </cofactor>
    <text evidence="6">Binds 1 zinc ion per subunit.</text>
</comment>
<dbReference type="Pfam" id="PF01435">
    <property type="entry name" value="Peptidase_M48"/>
    <property type="match status" value="1"/>
</dbReference>
<evidence type="ECO:0000256" key="2">
    <source>
        <dbReference type="ARBA" id="ARBA00022723"/>
    </source>
</evidence>
<keyword evidence="4 6" id="KW-0862">Zinc</keyword>
<name>A0A520LL72_9GAMM</name>
<dbReference type="Proteomes" id="UP000318148">
    <property type="component" value="Unassembled WGS sequence"/>
</dbReference>
<comment type="similarity">
    <text evidence="6">Belongs to the peptidase M48 family.</text>
</comment>
<dbReference type="GO" id="GO:0004222">
    <property type="term" value="F:metalloendopeptidase activity"/>
    <property type="evidence" value="ECO:0007669"/>
    <property type="project" value="InterPro"/>
</dbReference>
<keyword evidence="7" id="KW-0472">Membrane</keyword>
<comment type="caution">
    <text evidence="9">The sequence shown here is derived from an EMBL/GenBank/DDBJ whole genome shotgun (WGS) entry which is preliminary data.</text>
</comment>
<dbReference type="PANTHER" id="PTHR22726:SF1">
    <property type="entry name" value="METALLOENDOPEPTIDASE OMA1, MITOCHONDRIAL"/>
    <property type="match status" value="1"/>
</dbReference>
<feature type="transmembrane region" description="Helical" evidence="7">
    <location>
        <begin position="116"/>
        <end position="141"/>
    </location>
</feature>
<keyword evidence="2" id="KW-0479">Metal-binding</keyword>
<protein>
    <submittedName>
        <fullName evidence="9">M48 family peptidase</fullName>
    </submittedName>
</protein>
<dbReference type="PANTHER" id="PTHR22726">
    <property type="entry name" value="METALLOENDOPEPTIDASE OMA1"/>
    <property type="match status" value="1"/>
</dbReference>